<dbReference type="Pfam" id="PF06224">
    <property type="entry name" value="AlkZ-like"/>
    <property type="match status" value="1"/>
</dbReference>
<sequence>MSRPRIANPAARRIFLDRHALGEPPVGAARGEELLNLIRRLGFVQVDSINTVERAHHMILWSRRQTYRPKALGLLHARDRDVFEHWTHDASIIPMEFLPYWHLRFARDAERLRARYRGWQGPEFEVVLEDVIRHIAEQGPVGSGEIGERDEPRRAGWWDWHPSKTALEFLWRSGRLAIARRDGFAKIYDLAERVYPDVEPPSVQATIAWACNAALDRLGFATSGEIAAFWGMVRPEEAKAWAATALKRGEVEPVEVEGADGTLRRHVARPGLAEAAADISPPPNRVRILSPFDPMLRDRARAQRLFGFHYRIEVFVPEPRRRYGYCVFPVLEGDRLIGRLDARARRAEGALHVTAFWPEPGVTMPNRRLGRLDAELLRLARLARCDRVVHAPGWLREPNLAP</sequence>
<keyword evidence="2" id="KW-1185">Reference proteome</keyword>
<evidence type="ECO:0008006" key="3">
    <source>
        <dbReference type="Google" id="ProtNLM"/>
    </source>
</evidence>
<protein>
    <recommendedName>
        <fullName evidence="3">Winged helix DNA-binding domain-containing protein</fullName>
    </recommendedName>
</protein>
<dbReference type="PANTHER" id="PTHR30528">
    <property type="entry name" value="CYTOPLASMIC PROTEIN"/>
    <property type="match status" value="1"/>
</dbReference>
<dbReference type="EMBL" id="FWFV01000003">
    <property type="protein sequence ID" value="SLN37413.1"/>
    <property type="molecule type" value="Genomic_DNA"/>
</dbReference>
<evidence type="ECO:0000313" key="1">
    <source>
        <dbReference type="EMBL" id="SLN37413.1"/>
    </source>
</evidence>
<name>A0A1Y5SC70_9RHOB</name>
<organism evidence="1 2">
    <name type="scientific">Palleronia marisminoris</name>
    <dbReference type="NCBI Taxonomy" id="315423"/>
    <lineage>
        <taxon>Bacteria</taxon>
        <taxon>Pseudomonadati</taxon>
        <taxon>Pseudomonadota</taxon>
        <taxon>Alphaproteobacteria</taxon>
        <taxon>Rhodobacterales</taxon>
        <taxon>Roseobacteraceae</taxon>
        <taxon>Palleronia</taxon>
    </lineage>
</organism>
<dbReference type="OrthoDB" id="9787207at2"/>
<dbReference type="PANTHER" id="PTHR30528:SF0">
    <property type="entry name" value="CYTOPLASMIC PROTEIN"/>
    <property type="match status" value="1"/>
</dbReference>
<proteinExistence type="predicted"/>
<reference evidence="1 2" key="1">
    <citation type="submission" date="2017-03" db="EMBL/GenBank/DDBJ databases">
        <authorList>
            <person name="Afonso C.L."/>
            <person name="Miller P.J."/>
            <person name="Scott M.A."/>
            <person name="Spackman E."/>
            <person name="Goraichik I."/>
            <person name="Dimitrov K.M."/>
            <person name="Suarez D.L."/>
            <person name="Swayne D.E."/>
        </authorList>
    </citation>
    <scope>NUCLEOTIDE SEQUENCE [LARGE SCALE GENOMIC DNA]</scope>
    <source>
        <strain evidence="1 2">CECT 7066</strain>
    </source>
</reference>
<dbReference type="RefSeq" id="WP_085853590.1">
    <property type="nucleotide sequence ID" value="NZ_FOPF01000003.1"/>
</dbReference>
<dbReference type="InterPro" id="IPR009351">
    <property type="entry name" value="AlkZ-like"/>
</dbReference>
<accession>A0A1Y5SC70</accession>
<dbReference type="Proteomes" id="UP000193870">
    <property type="component" value="Unassembled WGS sequence"/>
</dbReference>
<dbReference type="AlphaFoldDB" id="A0A1Y5SC70"/>
<gene>
    <name evidence="1" type="ORF">PAM7066_01600</name>
</gene>
<evidence type="ECO:0000313" key="2">
    <source>
        <dbReference type="Proteomes" id="UP000193870"/>
    </source>
</evidence>